<feature type="transmembrane region" description="Helical" evidence="2">
    <location>
        <begin position="47"/>
        <end position="69"/>
    </location>
</feature>
<organism evidence="3 4">
    <name type="scientific">Hyaloscypha hepaticicola</name>
    <dbReference type="NCBI Taxonomy" id="2082293"/>
    <lineage>
        <taxon>Eukaryota</taxon>
        <taxon>Fungi</taxon>
        <taxon>Dikarya</taxon>
        <taxon>Ascomycota</taxon>
        <taxon>Pezizomycotina</taxon>
        <taxon>Leotiomycetes</taxon>
        <taxon>Helotiales</taxon>
        <taxon>Hyaloscyphaceae</taxon>
        <taxon>Hyaloscypha</taxon>
    </lineage>
</organism>
<evidence type="ECO:0000313" key="3">
    <source>
        <dbReference type="EMBL" id="PMD28707.1"/>
    </source>
</evidence>
<feature type="transmembrane region" description="Helical" evidence="2">
    <location>
        <begin position="76"/>
        <end position="98"/>
    </location>
</feature>
<evidence type="ECO:0008006" key="5">
    <source>
        <dbReference type="Google" id="ProtNLM"/>
    </source>
</evidence>
<accession>A0A2J6QR13</accession>
<feature type="compositionally biased region" description="Polar residues" evidence="1">
    <location>
        <begin position="280"/>
        <end position="293"/>
    </location>
</feature>
<keyword evidence="2" id="KW-0812">Transmembrane</keyword>
<keyword evidence="2" id="KW-1133">Transmembrane helix</keyword>
<reference evidence="3 4" key="1">
    <citation type="submission" date="2016-05" db="EMBL/GenBank/DDBJ databases">
        <title>A degradative enzymes factory behind the ericoid mycorrhizal symbiosis.</title>
        <authorList>
            <consortium name="DOE Joint Genome Institute"/>
            <person name="Martino E."/>
            <person name="Morin E."/>
            <person name="Grelet G."/>
            <person name="Kuo A."/>
            <person name="Kohler A."/>
            <person name="Daghino S."/>
            <person name="Barry K."/>
            <person name="Choi C."/>
            <person name="Cichocki N."/>
            <person name="Clum A."/>
            <person name="Copeland A."/>
            <person name="Hainaut M."/>
            <person name="Haridas S."/>
            <person name="Labutti K."/>
            <person name="Lindquist E."/>
            <person name="Lipzen A."/>
            <person name="Khouja H.-R."/>
            <person name="Murat C."/>
            <person name="Ohm R."/>
            <person name="Olson A."/>
            <person name="Spatafora J."/>
            <person name="Veneault-Fourrey C."/>
            <person name="Henrissat B."/>
            <person name="Grigoriev I."/>
            <person name="Martin F."/>
            <person name="Perotto S."/>
        </authorList>
    </citation>
    <scope>NUCLEOTIDE SEQUENCE [LARGE SCALE GENOMIC DNA]</scope>
    <source>
        <strain evidence="3 4">UAMH 7357</strain>
    </source>
</reference>
<feature type="region of interest" description="Disordered" evidence="1">
    <location>
        <begin position="269"/>
        <end position="293"/>
    </location>
</feature>
<evidence type="ECO:0000313" key="4">
    <source>
        <dbReference type="Proteomes" id="UP000235672"/>
    </source>
</evidence>
<name>A0A2J6QR13_9HELO</name>
<dbReference type="OrthoDB" id="5342507at2759"/>
<keyword evidence="2" id="KW-0472">Membrane</keyword>
<evidence type="ECO:0000256" key="2">
    <source>
        <dbReference type="SAM" id="Phobius"/>
    </source>
</evidence>
<dbReference type="AlphaFoldDB" id="A0A2J6QR13"/>
<feature type="transmembrane region" description="Helical" evidence="2">
    <location>
        <begin position="150"/>
        <end position="171"/>
    </location>
</feature>
<feature type="transmembrane region" description="Helical" evidence="2">
    <location>
        <begin position="12"/>
        <end position="35"/>
    </location>
</feature>
<protein>
    <recommendedName>
        <fullName evidence="5">MARVEL domain-containing protein</fullName>
    </recommendedName>
</protein>
<evidence type="ECO:0000256" key="1">
    <source>
        <dbReference type="SAM" id="MobiDB-lite"/>
    </source>
</evidence>
<dbReference type="Proteomes" id="UP000235672">
    <property type="component" value="Unassembled WGS sequence"/>
</dbReference>
<dbReference type="EMBL" id="KZ613464">
    <property type="protein sequence ID" value="PMD28707.1"/>
    <property type="molecule type" value="Genomic_DNA"/>
</dbReference>
<proteinExistence type="predicted"/>
<sequence>MAFGGVALKSLSLFLRLIEFCCAAVVLAIFSYFLATLHNHGLHIDTYIRAVEGISGAGVLYTIFALLLVCCLGGIAFFSLLGMLLDLAFCGAFIYVAYATRGGDGNCRGYVNTPFGSGNTNSGNTVPQGNGGFTVLPSLHTACKLETACFAVAIVAAVFFFLSIFVEYGLIRHRRKERAFGPSPNNGYTAGSPKRKFWQRKQKRNNALYEKNPDTLPTHATPADIRTSYATDTTAVGTGEAPMNKYGNVAPGTAYGGQTGSGWQTTTTTHAGVPHDGYQRTHQTYNNNPTGTF</sequence>
<keyword evidence="4" id="KW-1185">Reference proteome</keyword>
<gene>
    <name evidence="3" type="ORF">NA56DRAFT_21528</name>
</gene>